<dbReference type="PANTHER" id="PTHR13124:SF12">
    <property type="entry name" value="LARGE RIBOSOMAL SUBUNIT PROTEIN ML46"/>
    <property type="match status" value="1"/>
</dbReference>
<comment type="caution">
    <text evidence="1">The sequence shown here is derived from an EMBL/GenBank/DDBJ whole genome shotgun (WGS) entry which is preliminary data.</text>
</comment>
<dbReference type="PANTHER" id="PTHR13124">
    <property type="entry name" value="39S RIBOSOMAL PROTEIN L46, MITOCHONDRIAL PRECURSOR-RELATED"/>
    <property type="match status" value="1"/>
</dbReference>
<accession>A0ABD3MPU9</accession>
<dbReference type="SUPFAM" id="SSF55811">
    <property type="entry name" value="Nudix"/>
    <property type="match status" value="1"/>
</dbReference>
<name>A0ABD3MPU9_9STRA</name>
<dbReference type="Gene3D" id="3.90.79.10">
    <property type="entry name" value="Nucleoside Triphosphate Pyrophosphohydrolase"/>
    <property type="match status" value="1"/>
</dbReference>
<dbReference type="EMBL" id="JALLPJ020001411">
    <property type="protein sequence ID" value="KAL3764876.1"/>
    <property type="molecule type" value="Genomic_DNA"/>
</dbReference>
<evidence type="ECO:0000313" key="2">
    <source>
        <dbReference type="Proteomes" id="UP001530400"/>
    </source>
</evidence>
<dbReference type="Proteomes" id="UP001530400">
    <property type="component" value="Unassembled WGS sequence"/>
</dbReference>
<dbReference type="AlphaFoldDB" id="A0ABD3MPU9"/>
<reference evidence="1 2" key="1">
    <citation type="submission" date="2024-10" db="EMBL/GenBank/DDBJ databases">
        <title>Updated reference genomes for cyclostephanoid diatoms.</title>
        <authorList>
            <person name="Roberts W.R."/>
            <person name="Alverson A.J."/>
        </authorList>
    </citation>
    <scope>NUCLEOTIDE SEQUENCE [LARGE SCALE GENOMIC DNA]</scope>
    <source>
        <strain evidence="1 2">AJA010-31</strain>
    </source>
</reference>
<keyword evidence="2" id="KW-1185">Reference proteome</keyword>
<proteinExistence type="predicted"/>
<sequence>MSLCFNYVRRTLLSPPIRHIQSTTPITALPSSNLTIRSFSAAKKPKKKQEEPTQSWAERKAAAKAIRTERYNAHQDRLERLKTRRDNSPKDVKKNLFRGWWDNELKYHAYLVRNAKREGKPWRIRVAVMLERLPVVMPDEPQWEEDYNMLRAYLDTYGKELPGFMPEDKEEDHIVQTNEEMLAELPFTPAPRETEHDHSGNVKTLDRQLKTRVYLTVQTDKEGNRDGPRWTLPSVIPTHEETLLQAAQRAVKDAAGETLTLWCPGNAPMAVNFRPYTKNMSEDFTQNYYGEKIFYYRVQYDHGELDEGAYLKNGIKDYAWLSKEEMVERVVVERGEHQAKFFKYML</sequence>
<dbReference type="InterPro" id="IPR015797">
    <property type="entry name" value="NUDIX_hydrolase-like_dom_sf"/>
</dbReference>
<dbReference type="InterPro" id="IPR040008">
    <property type="entry name" value="Ribosomal_mL46"/>
</dbReference>
<evidence type="ECO:0000313" key="1">
    <source>
        <dbReference type="EMBL" id="KAL3764876.1"/>
    </source>
</evidence>
<evidence type="ECO:0008006" key="3">
    <source>
        <dbReference type="Google" id="ProtNLM"/>
    </source>
</evidence>
<gene>
    <name evidence="1" type="ORF">ACHAWO_006724</name>
</gene>
<organism evidence="1 2">
    <name type="scientific">Cyclotella atomus</name>
    <dbReference type="NCBI Taxonomy" id="382360"/>
    <lineage>
        <taxon>Eukaryota</taxon>
        <taxon>Sar</taxon>
        <taxon>Stramenopiles</taxon>
        <taxon>Ochrophyta</taxon>
        <taxon>Bacillariophyta</taxon>
        <taxon>Coscinodiscophyceae</taxon>
        <taxon>Thalassiosirophycidae</taxon>
        <taxon>Stephanodiscales</taxon>
        <taxon>Stephanodiscaceae</taxon>
        <taxon>Cyclotella</taxon>
    </lineage>
</organism>
<protein>
    <recommendedName>
        <fullName evidence="3">Ribosomal protein L46 N-terminal domain-containing protein</fullName>
    </recommendedName>
</protein>